<evidence type="ECO:0000313" key="2">
    <source>
        <dbReference type="Proteomes" id="UP001732700"/>
    </source>
</evidence>
<dbReference type="EnsemblPlants" id="AVESA.00010b.r2.7AG1233860.1">
    <property type="protein sequence ID" value="AVESA.00010b.r2.7AG1233860.1.CDS.1"/>
    <property type="gene ID" value="AVESA.00010b.r2.7AG1233860"/>
</dbReference>
<reference evidence="1" key="2">
    <citation type="submission" date="2025-09" db="UniProtKB">
        <authorList>
            <consortium name="EnsemblPlants"/>
        </authorList>
    </citation>
    <scope>IDENTIFICATION</scope>
</reference>
<sequence length="107" mass="12269">MTQLAVSPTSVPHYTFTKGILRYKHKLVVGNNMTLRKKLIQSFHNSELGGHSGERATYQRLKLLFYRPGMKQQTIDFIKECPVCQLNKPEHCKYPGLLQPLPVPDFA</sequence>
<evidence type="ECO:0000313" key="1">
    <source>
        <dbReference type="EnsemblPlants" id="AVESA.00010b.r2.7AG1233860.1.CDS.1"/>
    </source>
</evidence>
<name>A0ACD5ZYT0_AVESA</name>
<keyword evidence="2" id="KW-1185">Reference proteome</keyword>
<dbReference type="Proteomes" id="UP001732700">
    <property type="component" value="Chromosome 7A"/>
</dbReference>
<proteinExistence type="predicted"/>
<reference evidence="1" key="1">
    <citation type="submission" date="2021-05" db="EMBL/GenBank/DDBJ databases">
        <authorList>
            <person name="Scholz U."/>
            <person name="Mascher M."/>
            <person name="Fiebig A."/>
        </authorList>
    </citation>
    <scope>NUCLEOTIDE SEQUENCE [LARGE SCALE GENOMIC DNA]</scope>
</reference>
<organism evidence="1 2">
    <name type="scientific">Avena sativa</name>
    <name type="common">Oat</name>
    <dbReference type="NCBI Taxonomy" id="4498"/>
    <lineage>
        <taxon>Eukaryota</taxon>
        <taxon>Viridiplantae</taxon>
        <taxon>Streptophyta</taxon>
        <taxon>Embryophyta</taxon>
        <taxon>Tracheophyta</taxon>
        <taxon>Spermatophyta</taxon>
        <taxon>Magnoliopsida</taxon>
        <taxon>Liliopsida</taxon>
        <taxon>Poales</taxon>
        <taxon>Poaceae</taxon>
        <taxon>BOP clade</taxon>
        <taxon>Pooideae</taxon>
        <taxon>Poodae</taxon>
        <taxon>Poeae</taxon>
        <taxon>Poeae Chloroplast Group 1 (Aveneae type)</taxon>
        <taxon>Aveninae</taxon>
        <taxon>Avena</taxon>
    </lineage>
</organism>
<protein>
    <submittedName>
        <fullName evidence="1">Uncharacterized protein</fullName>
    </submittedName>
</protein>
<accession>A0ACD5ZYT0</accession>